<keyword evidence="1" id="KW-0812">Transmembrane</keyword>
<dbReference type="AlphaFoldDB" id="T1IT64"/>
<keyword evidence="1" id="KW-1133">Transmembrane helix</keyword>
<accession>T1IT64</accession>
<dbReference type="HOGENOM" id="CLU_2064383_0_0_1"/>
<reference evidence="2" key="2">
    <citation type="submission" date="2015-02" db="UniProtKB">
        <authorList>
            <consortium name="EnsemblMetazoa"/>
        </authorList>
    </citation>
    <scope>IDENTIFICATION</scope>
</reference>
<feature type="transmembrane region" description="Helical" evidence="1">
    <location>
        <begin position="58"/>
        <end position="80"/>
    </location>
</feature>
<sequence length="119" mass="13122">MKHPIQNAFAALQCFKQFAMLSSKKIFFSFLIVGILINQVHAGDFVGGILKSVHVDGLIAQIFDIVCQLPIAGIFATPILKEVGKVIGIVKYHEDLCARHKESTSVPPNEETSEEQQDN</sequence>
<keyword evidence="1" id="KW-0472">Membrane</keyword>
<keyword evidence="3" id="KW-1185">Reference proteome</keyword>
<reference evidence="3" key="1">
    <citation type="submission" date="2011-05" db="EMBL/GenBank/DDBJ databases">
        <authorList>
            <person name="Richards S.R."/>
            <person name="Qu J."/>
            <person name="Jiang H."/>
            <person name="Jhangiani S.N."/>
            <person name="Agravi P."/>
            <person name="Goodspeed R."/>
            <person name="Gross S."/>
            <person name="Mandapat C."/>
            <person name="Jackson L."/>
            <person name="Mathew T."/>
            <person name="Pu L."/>
            <person name="Thornton R."/>
            <person name="Saada N."/>
            <person name="Wilczek-Boney K.B."/>
            <person name="Lee S."/>
            <person name="Kovar C."/>
            <person name="Wu Y."/>
            <person name="Scherer S.E."/>
            <person name="Worley K.C."/>
            <person name="Muzny D.M."/>
            <person name="Gibbs R."/>
        </authorList>
    </citation>
    <scope>NUCLEOTIDE SEQUENCE</scope>
    <source>
        <strain evidence="3">Brora</strain>
    </source>
</reference>
<dbReference type="EnsemblMetazoa" id="SMAR004308-RA">
    <property type="protein sequence ID" value="SMAR004308-PA"/>
    <property type="gene ID" value="SMAR004308"/>
</dbReference>
<evidence type="ECO:0000256" key="1">
    <source>
        <dbReference type="SAM" id="Phobius"/>
    </source>
</evidence>
<dbReference type="EMBL" id="JH431465">
    <property type="status" value="NOT_ANNOTATED_CDS"/>
    <property type="molecule type" value="Genomic_DNA"/>
</dbReference>
<organism evidence="2 3">
    <name type="scientific">Strigamia maritima</name>
    <name type="common">European centipede</name>
    <name type="synonym">Geophilus maritimus</name>
    <dbReference type="NCBI Taxonomy" id="126957"/>
    <lineage>
        <taxon>Eukaryota</taxon>
        <taxon>Metazoa</taxon>
        <taxon>Ecdysozoa</taxon>
        <taxon>Arthropoda</taxon>
        <taxon>Myriapoda</taxon>
        <taxon>Chilopoda</taxon>
        <taxon>Pleurostigmophora</taxon>
        <taxon>Geophilomorpha</taxon>
        <taxon>Linotaeniidae</taxon>
        <taxon>Strigamia</taxon>
    </lineage>
</organism>
<evidence type="ECO:0000313" key="2">
    <source>
        <dbReference type="EnsemblMetazoa" id="SMAR004308-PA"/>
    </source>
</evidence>
<evidence type="ECO:0000313" key="3">
    <source>
        <dbReference type="Proteomes" id="UP000014500"/>
    </source>
</evidence>
<protein>
    <submittedName>
        <fullName evidence="2">Uncharacterized protein</fullName>
    </submittedName>
</protein>
<name>T1IT64_STRMM</name>
<proteinExistence type="predicted"/>
<dbReference type="Proteomes" id="UP000014500">
    <property type="component" value="Unassembled WGS sequence"/>
</dbReference>